<evidence type="ECO:0000313" key="2">
    <source>
        <dbReference type="EMBL" id="PKI80683.1"/>
    </source>
</evidence>
<keyword evidence="3" id="KW-1185">Reference proteome</keyword>
<gene>
    <name evidence="2" type="ORF">CP960_08060</name>
</gene>
<evidence type="ECO:0000313" key="3">
    <source>
        <dbReference type="Proteomes" id="UP000233248"/>
    </source>
</evidence>
<dbReference type="InterPro" id="IPR013467">
    <property type="entry name" value="HNH78-like"/>
</dbReference>
<dbReference type="GO" id="GO:0003676">
    <property type="term" value="F:nucleic acid binding"/>
    <property type="evidence" value="ECO:0007669"/>
    <property type="project" value="InterPro"/>
</dbReference>
<dbReference type="Gene3D" id="1.10.30.50">
    <property type="match status" value="1"/>
</dbReference>
<dbReference type="Proteomes" id="UP000233248">
    <property type="component" value="Unassembled WGS sequence"/>
</dbReference>
<dbReference type="GO" id="GO:0008270">
    <property type="term" value="F:zinc ion binding"/>
    <property type="evidence" value="ECO:0007669"/>
    <property type="project" value="InterPro"/>
</dbReference>
<reference evidence="2 3" key="1">
    <citation type="submission" date="2017-09" db="EMBL/GenBank/DDBJ databases">
        <title>Genomics of the genus Arcobacter.</title>
        <authorList>
            <person name="Perez-Cataluna A."/>
            <person name="Figueras M.J."/>
            <person name="Salas-Masso N."/>
        </authorList>
    </citation>
    <scope>NUCLEOTIDE SEQUENCE [LARGE SCALE GENOMIC DNA]</scope>
    <source>
        <strain evidence="2 3">DSM 18005</strain>
    </source>
</reference>
<accession>A0A2N1J293</accession>
<dbReference type="EMBL" id="NXIF01000030">
    <property type="protein sequence ID" value="PKI80683.1"/>
    <property type="molecule type" value="Genomic_DNA"/>
</dbReference>
<dbReference type="Pfam" id="PF01844">
    <property type="entry name" value="HNH"/>
    <property type="match status" value="1"/>
</dbReference>
<dbReference type="InterPro" id="IPR002711">
    <property type="entry name" value="HNH"/>
</dbReference>
<organism evidence="2 3">
    <name type="scientific">Malaciobacter halophilus</name>
    <dbReference type="NCBI Taxonomy" id="197482"/>
    <lineage>
        <taxon>Bacteria</taxon>
        <taxon>Pseudomonadati</taxon>
        <taxon>Campylobacterota</taxon>
        <taxon>Epsilonproteobacteria</taxon>
        <taxon>Campylobacterales</taxon>
        <taxon>Arcobacteraceae</taxon>
        <taxon>Malaciobacter</taxon>
    </lineage>
</organism>
<dbReference type="RefSeq" id="WP_101184910.1">
    <property type="nucleotide sequence ID" value="NZ_CP031218.1"/>
</dbReference>
<dbReference type="AlphaFoldDB" id="A0A2N1J293"/>
<evidence type="ECO:0000259" key="1">
    <source>
        <dbReference type="SMART" id="SM00507"/>
    </source>
</evidence>
<feature type="domain" description="HNH nuclease" evidence="1">
    <location>
        <begin position="45"/>
        <end position="99"/>
    </location>
</feature>
<sequence>MTKVNKNFSDIPDILKNETRENIFNANIKAGKYIDKSNLYKTSSVQKELTKIYYFKCAYCEKKLLDTDLHIEHYRPKSVYYWLAYSWDNLLLSCGQCNRKKRNNFKIENSMAIYNNEEFSNIHNLSESYNKIEKPYAINPEKEDVFDKLIYDENAIIKSSDKRVLYTINDLCGLNRNELIEKRIQLITDFKNVVEDYFYSFSQDSDEDIKSNIKFFIPLVKDFVSKVTLESEFYTFRRFIIMNIDVFFDNEDIKKILKVLISKLSNA</sequence>
<comment type="caution">
    <text evidence="2">The sequence shown here is derived from an EMBL/GenBank/DDBJ whole genome shotgun (WGS) entry which is preliminary data.</text>
</comment>
<protein>
    <submittedName>
        <fullName evidence="2">TIGR02646 family protein</fullName>
    </submittedName>
</protein>
<dbReference type="NCBIfam" id="TIGR02646">
    <property type="entry name" value="retron system putative HNH endonuclease"/>
    <property type="match status" value="1"/>
</dbReference>
<dbReference type="SMART" id="SM00507">
    <property type="entry name" value="HNHc"/>
    <property type="match status" value="1"/>
</dbReference>
<dbReference type="CDD" id="cd00085">
    <property type="entry name" value="HNHc"/>
    <property type="match status" value="1"/>
</dbReference>
<proteinExistence type="predicted"/>
<name>A0A2N1J293_9BACT</name>
<dbReference type="InterPro" id="IPR003615">
    <property type="entry name" value="HNH_nuc"/>
</dbReference>
<dbReference type="KEGG" id="ahs:AHALO_0943"/>
<dbReference type="OrthoDB" id="9816185at2"/>
<dbReference type="GO" id="GO:0004519">
    <property type="term" value="F:endonuclease activity"/>
    <property type="evidence" value="ECO:0007669"/>
    <property type="project" value="InterPro"/>
</dbReference>